<gene>
    <name evidence="3" type="ORF">IAC29_08965</name>
</gene>
<dbReference type="InterPro" id="IPR013783">
    <property type="entry name" value="Ig-like_fold"/>
</dbReference>
<dbReference type="Gene3D" id="2.60.40.10">
    <property type="entry name" value="Immunoglobulins"/>
    <property type="match status" value="3"/>
</dbReference>
<comment type="caution">
    <text evidence="3">The sequence shown here is derived from an EMBL/GenBank/DDBJ whole genome shotgun (WGS) entry which is preliminary data.</text>
</comment>
<dbReference type="AlphaFoldDB" id="A0A9D9HFD2"/>
<evidence type="ECO:0000256" key="1">
    <source>
        <dbReference type="SAM" id="SignalP"/>
    </source>
</evidence>
<feature type="domain" description="BACON" evidence="2">
    <location>
        <begin position="186"/>
        <end position="242"/>
    </location>
</feature>
<feature type="domain" description="BACON" evidence="2">
    <location>
        <begin position="78"/>
        <end position="133"/>
    </location>
</feature>
<evidence type="ECO:0000313" key="3">
    <source>
        <dbReference type="EMBL" id="MBO8449386.1"/>
    </source>
</evidence>
<evidence type="ECO:0000259" key="2">
    <source>
        <dbReference type="Pfam" id="PF13004"/>
    </source>
</evidence>
<protein>
    <recommendedName>
        <fullName evidence="2">BACON domain-containing protein</fullName>
    </recommendedName>
</protein>
<organism evidence="3 4">
    <name type="scientific">Candidatus Cryptobacteroides merdigallinarum</name>
    <dbReference type="NCBI Taxonomy" id="2840770"/>
    <lineage>
        <taxon>Bacteria</taxon>
        <taxon>Pseudomonadati</taxon>
        <taxon>Bacteroidota</taxon>
        <taxon>Bacteroidia</taxon>
        <taxon>Bacteroidales</taxon>
        <taxon>Candidatus Cryptobacteroides</taxon>
    </lineage>
</organism>
<feature type="chain" id="PRO_5038868402" description="BACON domain-containing protein" evidence="1">
    <location>
        <begin position="19"/>
        <end position="481"/>
    </location>
</feature>
<proteinExistence type="predicted"/>
<dbReference type="Proteomes" id="UP000810252">
    <property type="component" value="Unassembled WGS sequence"/>
</dbReference>
<dbReference type="PROSITE" id="PS51257">
    <property type="entry name" value="PROKAR_LIPOPROTEIN"/>
    <property type="match status" value="1"/>
</dbReference>
<reference evidence="3" key="1">
    <citation type="submission" date="2020-10" db="EMBL/GenBank/DDBJ databases">
        <authorList>
            <person name="Gilroy R."/>
        </authorList>
    </citation>
    <scope>NUCLEOTIDE SEQUENCE</scope>
    <source>
        <strain evidence="3">20514</strain>
    </source>
</reference>
<sequence length="481" mass="50384">MKRNFYFAAVPAMMVAFAAFSLTGCEETNPDDPSDGTGDVVPVLAIEKGEINVDAEGKAYTVKYTVENGVEGAEVSASATGSQWITGLDTETAGEIGFTVTSNEGSESRTGTVTVTYSYGDGESVTATFDVVQAAADEPDTPAVDPVLTLKPDTFETFPADPEDDAELSATLAVSVENEVAGGVLSADSDADWLHPAVNGSNVDISLDRNLTTDARKATLTVTYTYGEEGKTVNATVTVSQAATELVPTEIILVGQDNIEVQAEGDQIELMVSVDNGIQNGAFSFDADADWIVLDKENSSGSFRGATFFCTALANDSESVRNATITITYTYNTNVTLTKTISVAQAGKEPDTGGETGDYNVQADSFTAAFFGADGNNGESGFNVTMTGTAGGVSVTYFFELYSTVDDNHTLVTGTYNYDSDAYSAMTLASNSGVEIGEETIDLASGSLEITADGDNYTCVADLVDESGRSHHVTYTGPVSF</sequence>
<dbReference type="InterPro" id="IPR024361">
    <property type="entry name" value="BACON"/>
</dbReference>
<keyword evidence="1" id="KW-0732">Signal</keyword>
<dbReference type="Pfam" id="PF13004">
    <property type="entry name" value="BACON"/>
    <property type="match status" value="3"/>
</dbReference>
<reference evidence="3" key="2">
    <citation type="journal article" date="2021" name="PeerJ">
        <title>Extensive microbial diversity within the chicken gut microbiome revealed by metagenomics and culture.</title>
        <authorList>
            <person name="Gilroy R."/>
            <person name="Ravi A."/>
            <person name="Getino M."/>
            <person name="Pursley I."/>
            <person name="Horton D.L."/>
            <person name="Alikhan N.F."/>
            <person name="Baker D."/>
            <person name="Gharbi K."/>
            <person name="Hall N."/>
            <person name="Watson M."/>
            <person name="Adriaenssens E.M."/>
            <person name="Foster-Nyarko E."/>
            <person name="Jarju S."/>
            <person name="Secka A."/>
            <person name="Antonio M."/>
            <person name="Oren A."/>
            <person name="Chaudhuri R.R."/>
            <person name="La Ragione R."/>
            <person name="Hildebrand F."/>
            <person name="Pallen M.J."/>
        </authorList>
    </citation>
    <scope>NUCLEOTIDE SEQUENCE</scope>
    <source>
        <strain evidence="3">20514</strain>
    </source>
</reference>
<evidence type="ECO:0000313" key="4">
    <source>
        <dbReference type="Proteomes" id="UP000810252"/>
    </source>
</evidence>
<dbReference type="EMBL" id="JADIMQ010000128">
    <property type="protein sequence ID" value="MBO8449386.1"/>
    <property type="molecule type" value="Genomic_DNA"/>
</dbReference>
<name>A0A9D9HFD2_9BACT</name>
<feature type="signal peptide" evidence="1">
    <location>
        <begin position="1"/>
        <end position="18"/>
    </location>
</feature>
<feature type="domain" description="BACON" evidence="2">
    <location>
        <begin position="286"/>
        <end position="345"/>
    </location>
</feature>
<accession>A0A9D9HFD2</accession>